<protein>
    <recommendedName>
        <fullName evidence="4">Beta-carotene 15,15'-monooxygenase</fullName>
    </recommendedName>
</protein>
<evidence type="ECO:0008006" key="4">
    <source>
        <dbReference type="Google" id="ProtNLM"/>
    </source>
</evidence>
<dbReference type="Proteomes" id="UP000198951">
    <property type="component" value="Unassembled WGS sequence"/>
</dbReference>
<feature type="transmembrane region" description="Helical" evidence="1">
    <location>
        <begin position="86"/>
        <end position="112"/>
    </location>
</feature>
<accession>A0A1H4AV35</accession>
<name>A0A1H4AV35_9FLAO</name>
<dbReference type="STRING" id="150146.SAMN05443667_10456"/>
<proteinExistence type="predicted"/>
<gene>
    <name evidence="2" type="ORF">SAMN05443667_10456</name>
</gene>
<evidence type="ECO:0000256" key="1">
    <source>
        <dbReference type="SAM" id="Phobius"/>
    </source>
</evidence>
<keyword evidence="3" id="KW-1185">Reference proteome</keyword>
<sequence length="262" mass="29418">MNLKQDRIEEILRNGYQLDFANVFNKAFENYKKIALYAGLMIFVFMVILMTIIASVGISLFGIAALSQESFQELSLNLKNISGVYLFIYMGISIFFSSLISPLQAGLIKMAYCAERDEEFHVSTVFSYYNTKHFVQIFLATFLILISSQGIETALNYSGIILVGPMISVAISFFTILTIPLIIFSDLNAVDAIKYSFSIVLKQPLILLGLILVAIIGSMVGFIGCCIGVFFTLPFMYSMYYAMYNEIIGFDNEEEIETSNLL</sequence>
<keyword evidence="1" id="KW-0472">Membrane</keyword>
<keyword evidence="1" id="KW-1133">Transmembrane helix</keyword>
<feature type="transmembrane region" description="Helical" evidence="1">
    <location>
        <begin position="205"/>
        <end position="233"/>
    </location>
</feature>
<evidence type="ECO:0000313" key="2">
    <source>
        <dbReference type="EMBL" id="SEA39706.1"/>
    </source>
</evidence>
<dbReference type="OrthoDB" id="1331669at2"/>
<feature type="transmembrane region" description="Helical" evidence="1">
    <location>
        <begin position="133"/>
        <end position="151"/>
    </location>
</feature>
<feature type="transmembrane region" description="Helical" evidence="1">
    <location>
        <begin position="157"/>
        <end position="184"/>
    </location>
</feature>
<organism evidence="2 3">
    <name type="scientific">Flavobacterium gillisiae</name>
    <dbReference type="NCBI Taxonomy" id="150146"/>
    <lineage>
        <taxon>Bacteria</taxon>
        <taxon>Pseudomonadati</taxon>
        <taxon>Bacteroidota</taxon>
        <taxon>Flavobacteriia</taxon>
        <taxon>Flavobacteriales</taxon>
        <taxon>Flavobacteriaceae</taxon>
        <taxon>Flavobacterium</taxon>
    </lineage>
</organism>
<keyword evidence="1" id="KW-0812">Transmembrane</keyword>
<reference evidence="3" key="1">
    <citation type="submission" date="2016-10" db="EMBL/GenBank/DDBJ databases">
        <authorList>
            <person name="Varghese N."/>
            <person name="Submissions S."/>
        </authorList>
    </citation>
    <scope>NUCLEOTIDE SEQUENCE [LARGE SCALE GENOMIC DNA]</scope>
    <source>
        <strain evidence="3">DSM 22376</strain>
    </source>
</reference>
<dbReference type="EMBL" id="FNRD01000004">
    <property type="protein sequence ID" value="SEA39706.1"/>
    <property type="molecule type" value="Genomic_DNA"/>
</dbReference>
<feature type="transmembrane region" description="Helical" evidence="1">
    <location>
        <begin position="34"/>
        <end position="66"/>
    </location>
</feature>
<dbReference type="AlphaFoldDB" id="A0A1H4AV35"/>
<dbReference type="RefSeq" id="WP_091086922.1">
    <property type="nucleotide sequence ID" value="NZ_FNRD01000004.1"/>
</dbReference>
<evidence type="ECO:0000313" key="3">
    <source>
        <dbReference type="Proteomes" id="UP000198951"/>
    </source>
</evidence>